<feature type="signal peptide" evidence="2">
    <location>
        <begin position="1"/>
        <end position="22"/>
    </location>
</feature>
<dbReference type="Proteomes" id="UP001595443">
    <property type="component" value="Unassembled WGS sequence"/>
</dbReference>
<dbReference type="Pfam" id="PF06776">
    <property type="entry name" value="IalB"/>
    <property type="match status" value="1"/>
</dbReference>
<evidence type="ECO:0000313" key="3">
    <source>
        <dbReference type="EMBL" id="MFC2967640.1"/>
    </source>
</evidence>
<protein>
    <submittedName>
        <fullName evidence="3">Invasion associated locus B family protein</fullName>
    </submittedName>
</protein>
<keyword evidence="4" id="KW-1185">Reference proteome</keyword>
<dbReference type="EMBL" id="JBHRSK010000004">
    <property type="protein sequence ID" value="MFC2967640.1"/>
    <property type="molecule type" value="Genomic_DNA"/>
</dbReference>
<name>A0ABV7AEN7_9RHOB</name>
<keyword evidence="2" id="KW-0732">Signal</keyword>
<evidence type="ECO:0000256" key="2">
    <source>
        <dbReference type="SAM" id="SignalP"/>
    </source>
</evidence>
<proteinExistence type="predicted"/>
<dbReference type="Gene3D" id="2.60.40.1880">
    <property type="entry name" value="Invasion associated locus B (IalB) protein"/>
    <property type="match status" value="1"/>
</dbReference>
<dbReference type="RefSeq" id="WP_377832291.1">
    <property type="nucleotide sequence ID" value="NZ_JBHRSK010000004.1"/>
</dbReference>
<evidence type="ECO:0000256" key="1">
    <source>
        <dbReference type="SAM" id="MobiDB-lite"/>
    </source>
</evidence>
<dbReference type="InterPro" id="IPR010642">
    <property type="entry name" value="Invasion_prot_B"/>
</dbReference>
<evidence type="ECO:0000313" key="4">
    <source>
        <dbReference type="Proteomes" id="UP001595443"/>
    </source>
</evidence>
<feature type="chain" id="PRO_5046398212" evidence="2">
    <location>
        <begin position="23"/>
        <end position="226"/>
    </location>
</feature>
<gene>
    <name evidence="3" type="ORF">ACFOES_06005</name>
</gene>
<dbReference type="InterPro" id="IPR038696">
    <property type="entry name" value="IalB_sf"/>
</dbReference>
<comment type="caution">
    <text evidence="3">The sequence shown here is derived from an EMBL/GenBank/DDBJ whole genome shotgun (WGS) entry which is preliminary data.</text>
</comment>
<accession>A0ABV7AEN7</accession>
<sequence length="226" mass="23790">MSNLTKALTLALALPFAQAAIAQDSTAQPGDATKPADTQTAPAAAGDTTPSTDQGLSMGKDVPGSLYFKDSFDDWKMRCTHMPKGNDPCELYQLLRDDQNNPVSEVSIFPLPPGGQAIAGATIVTPLETLLTRDITIQVDGQGGKRYPFSWCTQAGCFARVGFTAEDLAAFRKGAKASVSIVPVAAPNQVITLPMSLKGFTAGFAAVEENNNKVRANMPDATAPKN</sequence>
<organism evidence="3 4">
    <name type="scientific">Acidimangrovimonas pyrenivorans</name>
    <dbReference type="NCBI Taxonomy" id="2030798"/>
    <lineage>
        <taxon>Bacteria</taxon>
        <taxon>Pseudomonadati</taxon>
        <taxon>Pseudomonadota</taxon>
        <taxon>Alphaproteobacteria</taxon>
        <taxon>Rhodobacterales</taxon>
        <taxon>Paracoccaceae</taxon>
        <taxon>Acidimangrovimonas</taxon>
    </lineage>
</organism>
<feature type="region of interest" description="Disordered" evidence="1">
    <location>
        <begin position="25"/>
        <end position="60"/>
    </location>
</feature>
<reference evidence="4" key="1">
    <citation type="journal article" date="2019" name="Int. J. Syst. Evol. Microbiol.">
        <title>The Global Catalogue of Microorganisms (GCM) 10K type strain sequencing project: providing services to taxonomists for standard genome sequencing and annotation.</title>
        <authorList>
            <consortium name="The Broad Institute Genomics Platform"/>
            <consortium name="The Broad Institute Genome Sequencing Center for Infectious Disease"/>
            <person name="Wu L."/>
            <person name="Ma J."/>
        </authorList>
    </citation>
    <scope>NUCLEOTIDE SEQUENCE [LARGE SCALE GENOMIC DNA]</scope>
    <source>
        <strain evidence="4">KCTC 62192</strain>
    </source>
</reference>